<evidence type="ECO:0000313" key="5">
    <source>
        <dbReference type="Proteomes" id="UP000095679"/>
    </source>
</evidence>
<evidence type="ECO:0000313" key="2">
    <source>
        <dbReference type="EMBL" id="CUO71043.1"/>
    </source>
</evidence>
<dbReference type="Proteomes" id="UP000095679">
    <property type="component" value="Unassembled WGS sequence"/>
</dbReference>
<organism evidence="2 5">
    <name type="scientific">Anaerobutyricum hallii</name>
    <dbReference type="NCBI Taxonomy" id="39488"/>
    <lineage>
        <taxon>Bacteria</taxon>
        <taxon>Bacillati</taxon>
        <taxon>Bacillota</taxon>
        <taxon>Clostridia</taxon>
        <taxon>Lachnospirales</taxon>
        <taxon>Lachnospiraceae</taxon>
        <taxon>Anaerobutyricum</taxon>
    </lineage>
</organism>
<protein>
    <submittedName>
        <fullName evidence="2">Uncharacterized protein</fullName>
    </submittedName>
</protein>
<reference evidence="6 7" key="2">
    <citation type="submission" date="2018-08" db="EMBL/GenBank/DDBJ databases">
        <title>A genome reference for cultivated species of the human gut microbiota.</title>
        <authorList>
            <person name="Zou Y."/>
            <person name="Xue W."/>
            <person name="Luo G."/>
        </authorList>
    </citation>
    <scope>NUCLEOTIDE SEQUENCE [LARGE SCALE GENOMIC DNA]</scope>
    <source>
        <strain evidence="4 6">AF45-14BH</strain>
        <strain evidence="3 7">AM48-23BH</strain>
    </source>
</reference>
<evidence type="ECO:0000313" key="3">
    <source>
        <dbReference type="EMBL" id="RGZ76138.1"/>
    </source>
</evidence>
<feature type="transmembrane region" description="Helical" evidence="1">
    <location>
        <begin position="55"/>
        <end position="74"/>
    </location>
</feature>
<evidence type="ECO:0000256" key="1">
    <source>
        <dbReference type="SAM" id="Phobius"/>
    </source>
</evidence>
<proteinExistence type="predicted"/>
<dbReference type="Proteomes" id="UP000286561">
    <property type="component" value="Unassembled WGS sequence"/>
</dbReference>
<reference evidence="2 5" key="1">
    <citation type="submission" date="2015-09" db="EMBL/GenBank/DDBJ databases">
        <authorList>
            <consortium name="Pathogen Informatics"/>
        </authorList>
    </citation>
    <scope>NUCLEOTIDE SEQUENCE [LARGE SCALE GENOMIC DNA]</scope>
    <source>
        <strain evidence="2 5">2789STDY5834835</strain>
    </source>
</reference>
<keyword evidence="1" id="KW-1133">Transmembrane helix</keyword>
<sequence length="112" mass="13704">MDKPDWEFWNEELKETRVWNEEDFHTYKREVFKKDIIQSVYFLPVLWVLKFVDNYYIPVILMGITVFIYCSSYADKWAGKIKDLTKEYQRAALRQLIDEKQEVYRMTESIEG</sequence>
<keyword evidence="1" id="KW-0812">Transmembrane</keyword>
<keyword evidence="1" id="KW-0472">Membrane</keyword>
<evidence type="ECO:0000313" key="7">
    <source>
        <dbReference type="Proteomes" id="UP000286561"/>
    </source>
</evidence>
<accession>A0A174H824</accession>
<dbReference type="EMBL" id="QSEP01000198">
    <property type="protein sequence ID" value="RGZ76138.1"/>
    <property type="molecule type" value="Genomic_DNA"/>
</dbReference>
<dbReference type="EMBL" id="CYZL01000021">
    <property type="protein sequence ID" value="CUO71043.1"/>
    <property type="molecule type" value="Genomic_DNA"/>
</dbReference>
<name>A0A174H824_9FIRM</name>
<dbReference type="Proteomes" id="UP000283497">
    <property type="component" value="Unassembled WGS sequence"/>
</dbReference>
<evidence type="ECO:0000313" key="6">
    <source>
        <dbReference type="Proteomes" id="UP000283497"/>
    </source>
</evidence>
<dbReference type="EMBL" id="QRNJ01000083">
    <property type="protein sequence ID" value="RHK34002.1"/>
    <property type="molecule type" value="Genomic_DNA"/>
</dbReference>
<dbReference type="RefSeq" id="WP_055299175.1">
    <property type="nucleotide sequence ID" value="NZ_BLYK01000091.1"/>
</dbReference>
<gene>
    <name evidence="4" type="ORF">DW068_15085</name>
    <name evidence="3" type="ORF">DW972_15275</name>
    <name evidence="2" type="ORF">ERS852450_02266</name>
</gene>
<evidence type="ECO:0000313" key="4">
    <source>
        <dbReference type="EMBL" id="RHK34002.1"/>
    </source>
</evidence>
<dbReference type="AlphaFoldDB" id="A0A174H824"/>